<dbReference type="EMBL" id="NFHM01000029">
    <property type="protein sequence ID" value="OUN40789.1"/>
    <property type="molecule type" value="Genomic_DNA"/>
</dbReference>
<sequence length="460" mass="52613">MELIVNRIFVCVLLLSISGFISSSIYLILEKNLYKLTSAKFMVFTNTVVLFSFVIPFYYLFSIMDGSEGSFIDYDLIVFEGQNEYNNVVASARDIFPYIDYIDNIWFIGVLVFIAMKILMYLYTVIRIKRTSFVIQSDVWASAFEKIMGKYTTQNVLLMGNSETTSPFTVGILHKYIVIPAIMINALDEEEIEFVLSHECYHASQNDVGRKVLMIVLNCLNWFNPLFYFLKDNLSAWMEIACDEAVTERFDGRQKRKYAALIIKSLELENIRNKSHLYCVCYSGNNVKHYKRRIVEIMGEKKRNGLHGKVFVSALAVFSLTCSNVVAKAADIPINQMFSENVAVLDADKTEVEIVPVDVQDILGDFQFKTPDGKFEVFMGDSSKDITHEIIYINSEIKYIDAEVEPKHIHTIKDAVIKVHEKHRDGSCTTTYYEGRQCTGCGATWKGDVIQVVTQPKCQH</sequence>
<keyword evidence="1" id="KW-1133">Transmembrane helix</keyword>
<keyword evidence="1" id="KW-0812">Transmembrane</keyword>
<dbReference type="CDD" id="cd07341">
    <property type="entry name" value="M56_BlaR1_MecR1_like"/>
    <property type="match status" value="1"/>
</dbReference>
<dbReference type="RefSeq" id="WP_087990078.1">
    <property type="nucleotide sequence ID" value="NZ_NFHM01000029.1"/>
</dbReference>
<proteinExistence type="predicted"/>
<feature type="domain" description="Peptidase M56" evidence="2">
    <location>
        <begin position="12"/>
        <end position="294"/>
    </location>
</feature>
<reference evidence="4" key="1">
    <citation type="submission" date="2017-04" db="EMBL/GenBank/DDBJ databases">
        <title>Function of individual gut microbiota members based on whole genome sequencing of pure cultures obtained from chicken caecum.</title>
        <authorList>
            <person name="Medvecky M."/>
            <person name="Cejkova D."/>
            <person name="Polansky O."/>
            <person name="Karasova D."/>
            <person name="Kubasova T."/>
            <person name="Cizek A."/>
            <person name="Rychlik I."/>
        </authorList>
    </citation>
    <scope>NUCLEOTIDE SEQUENCE [LARGE SCALE GENOMIC DNA]</scope>
    <source>
        <strain evidence="4">An75</strain>
    </source>
</reference>
<dbReference type="InterPro" id="IPR052173">
    <property type="entry name" value="Beta-lactam_resp_regulator"/>
</dbReference>
<evidence type="ECO:0000259" key="2">
    <source>
        <dbReference type="Pfam" id="PF05569"/>
    </source>
</evidence>
<evidence type="ECO:0000313" key="3">
    <source>
        <dbReference type="EMBL" id="OUN40789.1"/>
    </source>
</evidence>
<feature type="transmembrane region" description="Helical" evidence="1">
    <location>
        <begin position="105"/>
        <end position="126"/>
    </location>
</feature>
<dbReference type="PANTHER" id="PTHR34978:SF3">
    <property type="entry name" value="SLR0241 PROTEIN"/>
    <property type="match status" value="1"/>
</dbReference>
<dbReference type="Pfam" id="PF05569">
    <property type="entry name" value="Peptidase_M56"/>
    <property type="match status" value="1"/>
</dbReference>
<dbReference type="AlphaFoldDB" id="A0A1Y3U2Y5"/>
<evidence type="ECO:0000313" key="4">
    <source>
        <dbReference type="Proteomes" id="UP000195455"/>
    </source>
</evidence>
<name>A0A1Y3U2Y5_9FIRM</name>
<dbReference type="InterPro" id="IPR008756">
    <property type="entry name" value="Peptidase_M56"/>
</dbReference>
<feature type="transmembrane region" description="Helical" evidence="1">
    <location>
        <begin position="41"/>
        <end position="61"/>
    </location>
</feature>
<dbReference type="Gene3D" id="3.30.2010.10">
    <property type="entry name" value="Metalloproteases ('zincins'), catalytic domain"/>
    <property type="match status" value="1"/>
</dbReference>
<protein>
    <recommendedName>
        <fullName evidence="2">Peptidase M56 domain-containing protein</fullName>
    </recommendedName>
</protein>
<evidence type="ECO:0000256" key="1">
    <source>
        <dbReference type="SAM" id="Phobius"/>
    </source>
</evidence>
<feature type="transmembrane region" description="Helical" evidence="1">
    <location>
        <begin position="6"/>
        <end position="29"/>
    </location>
</feature>
<organism evidence="3 4">
    <name type="scientific">Anaerotignum lactatifermentans</name>
    <dbReference type="NCBI Taxonomy" id="160404"/>
    <lineage>
        <taxon>Bacteria</taxon>
        <taxon>Bacillati</taxon>
        <taxon>Bacillota</taxon>
        <taxon>Clostridia</taxon>
        <taxon>Lachnospirales</taxon>
        <taxon>Anaerotignaceae</taxon>
        <taxon>Anaerotignum</taxon>
    </lineage>
</organism>
<accession>A0A1Y3U2Y5</accession>
<dbReference type="PANTHER" id="PTHR34978">
    <property type="entry name" value="POSSIBLE SENSOR-TRANSDUCER PROTEIN BLAR"/>
    <property type="match status" value="1"/>
</dbReference>
<gene>
    <name evidence="3" type="ORF">B5G26_13820</name>
</gene>
<dbReference type="Proteomes" id="UP000195455">
    <property type="component" value="Unassembled WGS sequence"/>
</dbReference>
<keyword evidence="1" id="KW-0472">Membrane</keyword>
<comment type="caution">
    <text evidence="3">The sequence shown here is derived from an EMBL/GenBank/DDBJ whole genome shotgun (WGS) entry which is preliminary data.</text>
</comment>